<dbReference type="InterPro" id="IPR018247">
    <property type="entry name" value="EF_Hand_1_Ca_BS"/>
</dbReference>
<feature type="domain" description="EF-hand" evidence="1">
    <location>
        <begin position="14"/>
        <end position="49"/>
    </location>
</feature>
<dbReference type="InterPro" id="IPR002048">
    <property type="entry name" value="EF_hand_dom"/>
</dbReference>
<sequence>MQVSSPGSAGNAALIQQMRQQMFSRADKDRDGSVSLAEFQALGKPAASAATAAMDAAFKTLDSDGDGKLNAAEMAKARPHLLHGGSRPALGAEGMSALLGAQEVGQAAAGGGIEGVMARMLQAYGGKAAA</sequence>
<accession>A0ABS1U224</accession>
<dbReference type="Proteomes" id="UP000660885">
    <property type="component" value="Unassembled WGS sequence"/>
</dbReference>
<protein>
    <submittedName>
        <fullName evidence="2">EF-hand domain-containing protein</fullName>
    </submittedName>
</protein>
<evidence type="ECO:0000313" key="3">
    <source>
        <dbReference type="Proteomes" id="UP000660885"/>
    </source>
</evidence>
<gene>
    <name evidence="2" type="ORF">JMJ56_12075</name>
</gene>
<dbReference type="SMART" id="SM00054">
    <property type="entry name" value="EFh"/>
    <property type="match status" value="2"/>
</dbReference>
<evidence type="ECO:0000313" key="2">
    <source>
        <dbReference type="EMBL" id="MBL6078748.1"/>
    </source>
</evidence>
<name>A0ABS1U224_9PROT</name>
<dbReference type="RefSeq" id="WP_202831996.1">
    <property type="nucleotide sequence ID" value="NZ_JAETWB010000004.1"/>
</dbReference>
<comment type="caution">
    <text evidence="2">The sequence shown here is derived from an EMBL/GenBank/DDBJ whole genome shotgun (WGS) entry which is preliminary data.</text>
</comment>
<organism evidence="2 3">
    <name type="scientific">Belnapia arida</name>
    <dbReference type="NCBI Taxonomy" id="2804533"/>
    <lineage>
        <taxon>Bacteria</taxon>
        <taxon>Pseudomonadati</taxon>
        <taxon>Pseudomonadota</taxon>
        <taxon>Alphaproteobacteria</taxon>
        <taxon>Acetobacterales</taxon>
        <taxon>Roseomonadaceae</taxon>
        <taxon>Belnapia</taxon>
    </lineage>
</organism>
<dbReference type="PROSITE" id="PS00018">
    <property type="entry name" value="EF_HAND_1"/>
    <property type="match status" value="2"/>
</dbReference>
<dbReference type="Pfam" id="PF13202">
    <property type="entry name" value="EF-hand_5"/>
    <property type="match status" value="2"/>
</dbReference>
<evidence type="ECO:0000259" key="1">
    <source>
        <dbReference type="PROSITE" id="PS50222"/>
    </source>
</evidence>
<dbReference type="EMBL" id="JAETWB010000004">
    <property type="protein sequence ID" value="MBL6078748.1"/>
    <property type="molecule type" value="Genomic_DNA"/>
</dbReference>
<feature type="domain" description="EF-hand" evidence="1">
    <location>
        <begin position="54"/>
        <end position="84"/>
    </location>
</feature>
<dbReference type="PROSITE" id="PS50222">
    <property type="entry name" value="EF_HAND_2"/>
    <property type="match status" value="2"/>
</dbReference>
<dbReference type="SUPFAM" id="SSF47473">
    <property type="entry name" value="EF-hand"/>
    <property type="match status" value="1"/>
</dbReference>
<dbReference type="Gene3D" id="1.10.238.10">
    <property type="entry name" value="EF-hand"/>
    <property type="match status" value="1"/>
</dbReference>
<reference evidence="2 3" key="1">
    <citation type="submission" date="2021-01" db="EMBL/GenBank/DDBJ databases">
        <title>Belnapia mucosa sp. nov. and Belnapia arida sp. nov., isolated from the Tabernas Desert (Almeria, Spain).</title>
        <authorList>
            <person name="Molina-Menor E."/>
            <person name="Vidal-Verdu A."/>
            <person name="Calonge A."/>
            <person name="Satari L."/>
            <person name="Pereto J."/>
            <person name="Porcar M."/>
        </authorList>
    </citation>
    <scope>NUCLEOTIDE SEQUENCE [LARGE SCALE GENOMIC DNA]</scope>
    <source>
        <strain evidence="2 3">T18</strain>
    </source>
</reference>
<proteinExistence type="predicted"/>
<dbReference type="InterPro" id="IPR011992">
    <property type="entry name" value="EF-hand-dom_pair"/>
</dbReference>
<keyword evidence="3" id="KW-1185">Reference proteome</keyword>